<proteinExistence type="predicted"/>
<gene>
    <name evidence="1" type="ORF">O1611_g8005</name>
</gene>
<sequence>MTVSTNPLKKAFLAHARSVYKPIGFSKGYNFVLWFIFVGTLFGFSLARLKYLDFWGAFCNPDRQAASGALPGECYYFTKPGRYQIGIILHLATILPASLLACVQFVPVVRRKAIFVHRVNGYVVVFLAIAGTSGALMIARQSAGGGVDVQTLVGVLAILFVGSMAVSIINAKRLQIEQHRAWMIRAWAYGGIIITMRIGLFIGAVVISSIGGYYMAQPCDKINFALKGQEATMAFYPQCAAFFSGENPDQQAVVRANLYGDNSTEVGAALSLSFGPAAWLALVLHAIGAELYLRLTPAEHERLRNVSYHRQLQAGMSNPGSAGLTADRLGDADKWIPKVMAKKLSDDHKSVKGERPASPGLS</sequence>
<name>A0ACC2JE39_9PEZI</name>
<comment type="caution">
    <text evidence="1">The sequence shown here is derived from an EMBL/GenBank/DDBJ whole genome shotgun (WGS) entry which is preliminary data.</text>
</comment>
<evidence type="ECO:0000313" key="1">
    <source>
        <dbReference type="EMBL" id="KAJ8125634.1"/>
    </source>
</evidence>
<organism evidence="1 2">
    <name type="scientific">Lasiodiplodia mahajangana</name>
    <dbReference type="NCBI Taxonomy" id="1108764"/>
    <lineage>
        <taxon>Eukaryota</taxon>
        <taxon>Fungi</taxon>
        <taxon>Dikarya</taxon>
        <taxon>Ascomycota</taxon>
        <taxon>Pezizomycotina</taxon>
        <taxon>Dothideomycetes</taxon>
        <taxon>Dothideomycetes incertae sedis</taxon>
        <taxon>Botryosphaeriales</taxon>
        <taxon>Botryosphaeriaceae</taxon>
        <taxon>Lasiodiplodia</taxon>
    </lineage>
</organism>
<dbReference type="Proteomes" id="UP001153332">
    <property type="component" value="Unassembled WGS sequence"/>
</dbReference>
<dbReference type="EMBL" id="JAPUUL010002254">
    <property type="protein sequence ID" value="KAJ8125634.1"/>
    <property type="molecule type" value="Genomic_DNA"/>
</dbReference>
<evidence type="ECO:0000313" key="2">
    <source>
        <dbReference type="Proteomes" id="UP001153332"/>
    </source>
</evidence>
<protein>
    <submittedName>
        <fullName evidence="1">Uncharacterized protein</fullName>
    </submittedName>
</protein>
<keyword evidence="2" id="KW-1185">Reference proteome</keyword>
<accession>A0ACC2JE39</accession>
<reference evidence="1" key="1">
    <citation type="submission" date="2022-12" db="EMBL/GenBank/DDBJ databases">
        <title>Genome Sequence of Lasiodiplodia mahajangana.</title>
        <authorList>
            <person name="Buettner E."/>
        </authorList>
    </citation>
    <scope>NUCLEOTIDE SEQUENCE</scope>
    <source>
        <strain evidence="1">VT137</strain>
    </source>
</reference>